<sequence>MKPMTILSRRAGAASQGGAVLVIALILLAVLTLLALGGLRGTVMEERMAAGQRDRSLEFQAAEAGLRAAEAVIQADTTSTLGQDCISGTTAAACPTIRVW</sequence>
<organism evidence="2 3">
    <name type="scientific">Luteimonas padinae</name>
    <dbReference type="NCBI Taxonomy" id="1714359"/>
    <lineage>
        <taxon>Bacteria</taxon>
        <taxon>Pseudomonadati</taxon>
        <taxon>Pseudomonadota</taxon>
        <taxon>Gammaproteobacteria</taxon>
        <taxon>Lysobacterales</taxon>
        <taxon>Lysobacteraceae</taxon>
        <taxon>Luteimonas</taxon>
    </lineage>
</organism>
<evidence type="ECO:0000313" key="3">
    <source>
        <dbReference type="Proteomes" id="UP001589898"/>
    </source>
</evidence>
<name>A0ABV6SSN7_9GAMM</name>
<evidence type="ECO:0000313" key="2">
    <source>
        <dbReference type="EMBL" id="MFC0716429.1"/>
    </source>
</evidence>
<dbReference type="Proteomes" id="UP001589898">
    <property type="component" value="Unassembled WGS sequence"/>
</dbReference>
<accession>A0ABV6SSN7</accession>
<gene>
    <name evidence="2" type="ORF">ACFFFU_01460</name>
</gene>
<protein>
    <submittedName>
        <fullName evidence="2">PilX N-terminal domain-containing pilus assembly protein</fullName>
    </submittedName>
</protein>
<dbReference type="EMBL" id="JBHLTF010000004">
    <property type="protein sequence ID" value="MFC0716429.1"/>
    <property type="molecule type" value="Genomic_DNA"/>
</dbReference>
<dbReference type="InterPro" id="IPR025746">
    <property type="entry name" value="PilX_N_dom"/>
</dbReference>
<proteinExistence type="predicted"/>
<evidence type="ECO:0000259" key="1">
    <source>
        <dbReference type="Pfam" id="PF14341"/>
    </source>
</evidence>
<keyword evidence="3" id="KW-1185">Reference proteome</keyword>
<comment type="caution">
    <text evidence="2">The sequence shown here is derived from an EMBL/GenBank/DDBJ whole genome shotgun (WGS) entry which is preliminary data.</text>
</comment>
<reference evidence="2 3" key="1">
    <citation type="submission" date="2024-09" db="EMBL/GenBank/DDBJ databases">
        <authorList>
            <person name="Sun Q."/>
            <person name="Mori K."/>
        </authorList>
    </citation>
    <scope>NUCLEOTIDE SEQUENCE [LARGE SCALE GENOMIC DNA]</scope>
    <source>
        <strain evidence="2 3">KCTC 52403</strain>
    </source>
</reference>
<dbReference type="RefSeq" id="WP_189498976.1">
    <property type="nucleotide sequence ID" value="NZ_JBHLTF010000004.1"/>
</dbReference>
<dbReference type="Pfam" id="PF14341">
    <property type="entry name" value="PilX_N"/>
    <property type="match status" value="1"/>
</dbReference>
<feature type="domain" description="Type 4 fimbrial biogenesis protein PilX N-terminal" evidence="1">
    <location>
        <begin position="17"/>
        <end position="67"/>
    </location>
</feature>